<dbReference type="PATRIC" id="fig|882800.3.peg.2185"/>
<accession>H1KHV9</accession>
<gene>
    <name evidence="2" type="ORF">MetexDRAFT_2221</name>
</gene>
<evidence type="ECO:0000256" key="1">
    <source>
        <dbReference type="SAM" id="MobiDB-lite"/>
    </source>
</evidence>
<comment type="caution">
    <text evidence="2">The sequence shown here is derived from an EMBL/GenBank/DDBJ whole genome shotgun (WGS) entry which is preliminary data.</text>
</comment>
<evidence type="ECO:0000313" key="2">
    <source>
        <dbReference type="EMBL" id="EHP92861.1"/>
    </source>
</evidence>
<dbReference type="AlphaFoldDB" id="H1KHV9"/>
<dbReference type="EMBL" id="AGJK01000047">
    <property type="protein sequence ID" value="EHP92861.1"/>
    <property type="molecule type" value="Genomic_DNA"/>
</dbReference>
<reference evidence="2 3" key="1">
    <citation type="submission" date="2011-09" db="EMBL/GenBank/DDBJ databases">
        <title>The draft genome of Methylobacterium extorquens DSM 13060.</title>
        <authorList>
            <consortium name="US DOE Joint Genome Institute (JGI-PGF)"/>
            <person name="Lucas S."/>
            <person name="Han J."/>
            <person name="Lapidus A."/>
            <person name="Cheng J.-F."/>
            <person name="Goodwin L."/>
            <person name="Pitluck S."/>
            <person name="Peters L."/>
            <person name="Land M.L."/>
            <person name="Hauser L."/>
            <person name="Koskimaki J."/>
            <person name="Halonen O."/>
            <person name="Pirttila A."/>
            <person name="Frank C."/>
            <person name="Woyke T.J."/>
        </authorList>
    </citation>
    <scope>NUCLEOTIDE SEQUENCE [LARGE SCALE GENOMIC DNA]</scope>
    <source>
        <strain evidence="2 3">DSM 13060</strain>
    </source>
</reference>
<dbReference type="Proteomes" id="UP000004382">
    <property type="component" value="Unassembled WGS sequence"/>
</dbReference>
<protein>
    <submittedName>
        <fullName evidence="2">Uncharacterized protein</fullName>
    </submittedName>
</protein>
<proteinExistence type="predicted"/>
<name>H1KHV9_METEX</name>
<dbReference type="RefSeq" id="WP_003599608.1">
    <property type="nucleotide sequence ID" value="NZ_AGJK01000047.1"/>
</dbReference>
<feature type="region of interest" description="Disordered" evidence="1">
    <location>
        <begin position="32"/>
        <end position="53"/>
    </location>
</feature>
<evidence type="ECO:0000313" key="3">
    <source>
        <dbReference type="Proteomes" id="UP000004382"/>
    </source>
</evidence>
<organism evidence="2 3">
    <name type="scientific">Methylorubrum extorquens DSM 13060</name>
    <dbReference type="NCBI Taxonomy" id="882800"/>
    <lineage>
        <taxon>Bacteria</taxon>
        <taxon>Pseudomonadati</taxon>
        <taxon>Pseudomonadota</taxon>
        <taxon>Alphaproteobacteria</taxon>
        <taxon>Hyphomicrobiales</taxon>
        <taxon>Methylobacteriaceae</taxon>
        <taxon>Methylorubrum</taxon>
    </lineage>
</organism>
<sequence length="70" mass="7254" precursor="true">MTQAFSLSPRAGTARLYLAGLLSLTVGLGPVLAQHGPAQGDGPGPQGSQSHLRLEGWEMVPALSLAHHRS</sequence>